<evidence type="ECO:0000259" key="7">
    <source>
        <dbReference type="Pfam" id="PF08281"/>
    </source>
</evidence>
<evidence type="ECO:0000256" key="1">
    <source>
        <dbReference type="ARBA" id="ARBA00010641"/>
    </source>
</evidence>
<dbReference type="PANTHER" id="PTHR43133">
    <property type="entry name" value="RNA POLYMERASE ECF-TYPE SIGMA FACTO"/>
    <property type="match status" value="1"/>
</dbReference>
<gene>
    <name evidence="8" type="ORF">EV644_104455</name>
</gene>
<keyword evidence="2" id="KW-0805">Transcription regulation</keyword>
<keyword evidence="4" id="KW-0804">Transcription</keyword>
<name>A0ABY2BPC7_9ACTN</name>
<dbReference type="InterPro" id="IPR039425">
    <property type="entry name" value="RNA_pol_sigma-70-like"/>
</dbReference>
<feature type="domain" description="RNA polymerase sigma factor 70 region 4 type 2" evidence="7">
    <location>
        <begin position="146"/>
        <end position="197"/>
    </location>
</feature>
<dbReference type="InterPro" id="IPR013249">
    <property type="entry name" value="RNA_pol_sigma70_r4_t2"/>
</dbReference>
<dbReference type="Gene3D" id="1.10.1740.10">
    <property type="match status" value="1"/>
</dbReference>
<feature type="domain" description="RNA polymerase sigma-70 region 2" evidence="6">
    <location>
        <begin position="43"/>
        <end position="114"/>
    </location>
</feature>
<reference evidence="8 9" key="1">
    <citation type="journal article" date="2015" name="Stand. Genomic Sci.">
        <title>Genomic Encyclopedia of Bacterial and Archaeal Type Strains, Phase III: the genomes of soil and plant-associated and newly described type strains.</title>
        <authorList>
            <person name="Whitman W.B."/>
            <person name="Woyke T."/>
            <person name="Klenk H.P."/>
            <person name="Zhou Y."/>
            <person name="Lilburn T.G."/>
            <person name="Beck B.J."/>
            <person name="De Vos P."/>
            <person name="Vandamme P."/>
            <person name="Eisen J.A."/>
            <person name="Garrity G."/>
            <person name="Hugenholtz P."/>
            <person name="Kyrpides N.C."/>
        </authorList>
    </citation>
    <scope>NUCLEOTIDE SEQUENCE [LARGE SCALE GENOMIC DNA]</scope>
    <source>
        <strain evidence="8 9">VKM Ac-2538</strain>
    </source>
</reference>
<dbReference type="Pfam" id="PF04542">
    <property type="entry name" value="Sigma70_r2"/>
    <property type="match status" value="1"/>
</dbReference>
<evidence type="ECO:0000256" key="3">
    <source>
        <dbReference type="ARBA" id="ARBA00023082"/>
    </source>
</evidence>
<sequence>MTMTSSRQDKPPPAAPPAGPPGPTDHELWDALRRHEPEALGDLFSRYSGVVHAYAVRHTGSYGFADDTVQATFITVWRQFTRSDPGPLVHGTARAWLLTIARNELRNTTRARRRLAQFISRQHPLHHPDHAEAVAARVDSEKQIQTVRQALSKLPAHERETVELVYWAELSVAEAAVVLGVAEGTVKARLSRARRRLPALLDQTGPEETR</sequence>
<comment type="caution">
    <text evidence="8">The sequence shown here is derived from an EMBL/GenBank/DDBJ whole genome shotgun (WGS) entry which is preliminary data.</text>
</comment>
<dbReference type="RefSeq" id="WP_241998151.1">
    <property type="nucleotide sequence ID" value="NZ_SLWM01000004.1"/>
</dbReference>
<feature type="region of interest" description="Disordered" evidence="5">
    <location>
        <begin position="1"/>
        <end position="28"/>
    </location>
</feature>
<feature type="compositionally biased region" description="Pro residues" evidence="5">
    <location>
        <begin position="11"/>
        <end position="23"/>
    </location>
</feature>
<dbReference type="InterPro" id="IPR036388">
    <property type="entry name" value="WH-like_DNA-bd_sf"/>
</dbReference>
<dbReference type="InterPro" id="IPR013324">
    <property type="entry name" value="RNA_pol_sigma_r3/r4-like"/>
</dbReference>
<dbReference type="EMBL" id="SLWM01000004">
    <property type="protein sequence ID" value="TCO25951.1"/>
    <property type="molecule type" value="Genomic_DNA"/>
</dbReference>
<dbReference type="InterPro" id="IPR014284">
    <property type="entry name" value="RNA_pol_sigma-70_dom"/>
</dbReference>
<keyword evidence="9" id="KW-1185">Reference proteome</keyword>
<dbReference type="Gene3D" id="1.10.10.10">
    <property type="entry name" value="Winged helix-like DNA-binding domain superfamily/Winged helix DNA-binding domain"/>
    <property type="match status" value="1"/>
</dbReference>
<dbReference type="PANTHER" id="PTHR43133:SF25">
    <property type="entry name" value="RNA POLYMERASE SIGMA FACTOR RFAY-RELATED"/>
    <property type="match status" value="1"/>
</dbReference>
<dbReference type="InterPro" id="IPR013325">
    <property type="entry name" value="RNA_pol_sigma_r2"/>
</dbReference>
<evidence type="ECO:0000256" key="2">
    <source>
        <dbReference type="ARBA" id="ARBA00023015"/>
    </source>
</evidence>
<evidence type="ECO:0000313" key="9">
    <source>
        <dbReference type="Proteomes" id="UP000295818"/>
    </source>
</evidence>
<evidence type="ECO:0000313" key="8">
    <source>
        <dbReference type="EMBL" id="TCO25951.1"/>
    </source>
</evidence>
<organism evidence="8 9">
    <name type="scientific">Kribbella orskensis</name>
    <dbReference type="NCBI Taxonomy" id="2512216"/>
    <lineage>
        <taxon>Bacteria</taxon>
        <taxon>Bacillati</taxon>
        <taxon>Actinomycetota</taxon>
        <taxon>Actinomycetes</taxon>
        <taxon>Propionibacteriales</taxon>
        <taxon>Kribbellaceae</taxon>
        <taxon>Kribbella</taxon>
    </lineage>
</organism>
<dbReference type="SUPFAM" id="SSF88946">
    <property type="entry name" value="Sigma2 domain of RNA polymerase sigma factors"/>
    <property type="match status" value="1"/>
</dbReference>
<dbReference type="SUPFAM" id="SSF88659">
    <property type="entry name" value="Sigma3 and sigma4 domains of RNA polymerase sigma factors"/>
    <property type="match status" value="1"/>
</dbReference>
<dbReference type="InterPro" id="IPR007627">
    <property type="entry name" value="RNA_pol_sigma70_r2"/>
</dbReference>
<comment type="similarity">
    <text evidence="1">Belongs to the sigma-70 factor family. ECF subfamily.</text>
</comment>
<accession>A0ABY2BPC7</accession>
<dbReference type="Pfam" id="PF08281">
    <property type="entry name" value="Sigma70_r4_2"/>
    <property type="match status" value="1"/>
</dbReference>
<evidence type="ECO:0000256" key="5">
    <source>
        <dbReference type="SAM" id="MobiDB-lite"/>
    </source>
</evidence>
<keyword evidence="3" id="KW-0731">Sigma factor</keyword>
<protein>
    <submittedName>
        <fullName evidence="8">RNA polymerase sigma-70 factor (ECF subfamily)</fullName>
    </submittedName>
</protein>
<evidence type="ECO:0000256" key="4">
    <source>
        <dbReference type="ARBA" id="ARBA00023163"/>
    </source>
</evidence>
<proteinExistence type="inferred from homology"/>
<evidence type="ECO:0000259" key="6">
    <source>
        <dbReference type="Pfam" id="PF04542"/>
    </source>
</evidence>
<dbReference type="Proteomes" id="UP000295818">
    <property type="component" value="Unassembled WGS sequence"/>
</dbReference>
<dbReference type="NCBIfam" id="TIGR02937">
    <property type="entry name" value="sigma70-ECF"/>
    <property type="match status" value="1"/>
</dbReference>